<sequence>MHILHIYKDYPPVVGGIEGHLGLLAEGLVARGHQVTVLVSGQGWRTRRTTQAGVQVVAAGRVATLASTPLSPALPLLVAQLRPDLIHLHHPYPPGDAVALLAGGRTPLVVTYHSDIVRQERLGRLVAPLVRRTLQHAKRIIATSPAYIRSSPFLAPVASRCRVVPFGLPPSFFTPADPARVAALKARWPGPRTLFVGRLRYYKGADRLVRAMAHVPGHALLVGGDATVRAQDLAVLAAQCGVAERVHLLGTQPDTELAAFYQAADVFVLPSVERSEAFGIVQIEAQAAGLPIVCTELGTGTSYITQHGRTGIVVPPDDVPALARALRVLLANPQLAQAMGAAGRTRAHQEFSLERMLNRVEAVYAEALGDG</sequence>
<evidence type="ECO:0000259" key="1">
    <source>
        <dbReference type="Pfam" id="PF00534"/>
    </source>
</evidence>
<evidence type="ECO:0000313" key="4">
    <source>
        <dbReference type="Proteomes" id="UP000220527"/>
    </source>
</evidence>
<name>A0A2A6RIL4_9CHLR</name>
<dbReference type="EMBL" id="NQWI01000054">
    <property type="protein sequence ID" value="PDW02736.1"/>
    <property type="molecule type" value="Genomic_DNA"/>
</dbReference>
<proteinExistence type="predicted"/>
<dbReference type="PANTHER" id="PTHR45947:SF3">
    <property type="entry name" value="SULFOQUINOVOSYL TRANSFERASE SQD2"/>
    <property type="match status" value="1"/>
</dbReference>
<dbReference type="Pfam" id="PF13439">
    <property type="entry name" value="Glyco_transf_4"/>
    <property type="match status" value="1"/>
</dbReference>
<dbReference type="Proteomes" id="UP000220527">
    <property type="component" value="Unassembled WGS sequence"/>
</dbReference>
<comment type="caution">
    <text evidence="3">The sequence shown here is derived from an EMBL/GenBank/DDBJ whole genome shotgun (WGS) entry which is preliminary data.</text>
</comment>
<dbReference type="Gene3D" id="3.40.50.2000">
    <property type="entry name" value="Glycogen Phosphorylase B"/>
    <property type="match status" value="2"/>
</dbReference>
<dbReference type="Pfam" id="PF00534">
    <property type="entry name" value="Glycos_transf_1"/>
    <property type="match status" value="1"/>
</dbReference>
<dbReference type="SUPFAM" id="SSF53756">
    <property type="entry name" value="UDP-Glycosyltransferase/glycogen phosphorylase"/>
    <property type="match status" value="1"/>
</dbReference>
<reference evidence="4" key="1">
    <citation type="submission" date="2017-08" db="EMBL/GenBank/DDBJ databases">
        <authorList>
            <person name="Grouzdev D.S."/>
            <person name="Gaisin V.A."/>
            <person name="Rysina M.S."/>
            <person name="Gorlenko V.M."/>
        </authorList>
    </citation>
    <scope>NUCLEOTIDE SEQUENCE [LARGE SCALE GENOMIC DNA]</scope>
    <source>
        <strain evidence="4">Kir15-3F</strain>
    </source>
</reference>
<dbReference type="PANTHER" id="PTHR45947">
    <property type="entry name" value="SULFOQUINOVOSYL TRANSFERASE SQD2"/>
    <property type="match status" value="1"/>
</dbReference>
<gene>
    <name evidence="3" type="ORF">CJ255_12500</name>
</gene>
<dbReference type="RefSeq" id="WP_097644450.1">
    <property type="nucleotide sequence ID" value="NZ_NQWI01000054.1"/>
</dbReference>
<dbReference type="GO" id="GO:0016757">
    <property type="term" value="F:glycosyltransferase activity"/>
    <property type="evidence" value="ECO:0007669"/>
    <property type="project" value="InterPro"/>
</dbReference>
<evidence type="ECO:0000259" key="2">
    <source>
        <dbReference type="Pfam" id="PF13439"/>
    </source>
</evidence>
<dbReference type="InterPro" id="IPR001296">
    <property type="entry name" value="Glyco_trans_1"/>
</dbReference>
<dbReference type="InterPro" id="IPR028098">
    <property type="entry name" value="Glyco_trans_4-like_N"/>
</dbReference>
<dbReference type="OrthoDB" id="9802525at2"/>
<dbReference type="AlphaFoldDB" id="A0A2A6RIL4"/>
<organism evidence="3 4">
    <name type="scientific">Candidatus Viridilinea mediisalina</name>
    <dbReference type="NCBI Taxonomy" id="2024553"/>
    <lineage>
        <taxon>Bacteria</taxon>
        <taxon>Bacillati</taxon>
        <taxon>Chloroflexota</taxon>
        <taxon>Chloroflexia</taxon>
        <taxon>Chloroflexales</taxon>
        <taxon>Chloroflexineae</taxon>
        <taxon>Oscillochloridaceae</taxon>
        <taxon>Candidatus Viridilinea</taxon>
    </lineage>
</organism>
<protein>
    <submittedName>
        <fullName evidence="3">Glycosyl transferase family 1</fullName>
    </submittedName>
</protein>
<feature type="domain" description="Glycosyl transferase family 1" evidence="1">
    <location>
        <begin position="192"/>
        <end position="345"/>
    </location>
</feature>
<feature type="domain" description="Glycosyltransferase subfamily 4-like N-terminal" evidence="2">
    <location>
        <begin position="14"/>
        <end position="168"/>
    </location>
</feature>
<keyword evidence="4" id="KW-1185">Reference proteome</keyword>
<evidence type="ECO:0000313" key="3">
    <source>
        <dbReference type="EMBL" id="PDW02736.1"/>
    </source>
</evidence>
<accession>A0A2A6RIL4</accession>
<keyword evidence="3" id="KW-0808">Transferase</keyword>
<dbReference type="InterPro" id="IPR050194">
    <property type="entry name" value="Glycosyltransferase_grp1"/>
</dbReference>